<dbReference type="InterPro" id="IPR058922">
    <property type="entry name" value="WHD_DRP"/>
</dbReference>
<organism evidence="10 11">
    <name type="scientific">Citrus x changshan-huyou</name>
    <dbReference type="NCBI Taxonomy" id="2935761"/>
    <lineage>
        <taxon>Eukaryota</taxon>
        <taxon>Viridiplantae</taxon>
        <taxon>Streptophyta</taxon>
        <taxon>Embryophyta</taxon>
        <taxon>Tracheophyta</taxon>
        <taxon>Spermatophyta</taxon>
        <taxon>Magnoliopsida</taxon>
        <taxon>eudicotyledons</taxon>
        <taxon>Gunneridae</taxon>
        <taxon>Pentapetalae</taxon>
        <taxon>rosids</taxon>
        <taxon>malvids</taxon>
        <taxon>Sapindales</taxon>
        <taxon>Rutaceae</taxon>
        <taxon>Aurantioideae</taxon>
        <taxon>Citrus</taxon>
    </lineage>
</organism>
<dbReference type="Pfam" id="PF00931">
    <property type="entry name" value="NB-ARC"/>
    <property type="match status" value="1"/>
</dbReference>
<dbReference type="FunFam" id="1.10.10.10:FF:000322">
    <property type="entry name" value="Probable disease resistance protein At1g63360"/>
    <property type="match status" value="1"/>
</dbReference>
<evidence type="ECO:0000256" key="5">
    <source>
        <dbReference type="ARBA" id="ARBA00022821"/>
    </source>
</evidence>
<dbReference type="Proteomes" id="UP001428341">
    <property type="component" value="Unassembled WGS sequence"/>
</dbReference>
<evidence type="ECO:0000256" key="1">
    <source>
        <dbReference type="ARBA" id="ARBA00008894"/>
    </source>
</evidence>
<dbReference type="SUPFAM" id="SSF52058">
    <property type="entry name" value="L domain-like"/>
    <property type="match status" value="1"/>
</dbReference>
<dbReference type="InterPro" id="IPR027417">
    <property type="entry name" value="P-loop_NTPase"/>
</dbReference>
<dbReference type="AlphaFoldDB" id="A0AAP0MY95"/>
<evidence type="ECO:0000256" key="4">
    <source>
        <dbReference type="ARBA" id="ARBA00022741"/>
    </source>
</evidence>
<dbReference type="Pfam" id="PF23559">
    <property type="entry name" value="WHD_DRP"/>
    <property type="match status" value="1"/>
</dbReference>
<keyword evidence="4" id="KW-0547">Nucleotide-binding</keyword>
<dbReference type="PRINTS" id="PR00364">
    <property type="entry name" value="DISEASERSIST"/>
</dbReference>
<keyword evidence="2" id="KW-0433">Leucine-rich repeat</keyword>
<dbReference type="GO" id="GO:0006952">
    <property type="term" value="P:defense response"/>
    <property type="evidence" value="ECO:0007669"/>
    <property type="project" value="UniProtKB-KW"/>
</dbReference>
<dbReference type="InterPro" id="IPR050905">
    <property type="entry name" value="Plant_NBS-LRR"/>
</dbReference>
<keyword evidence="7" id="KW-0175">Coiled coil</keyword>
<accession>A0AAP0MY95</accession>
<dbReference type="EMBL" id="JBCGBO010000001">
    <property type="protein sequence ID" value="KAK9229278.1"/>
    <property type="molecule type" value="Genomic_DNA"/>
</dbReference>
<evidence type="ECO:0000313" key="11">
    <source>
        <dbReference type="Proteomes" id="UP001428341"/>
    </source>
</evidence>
<sequence>MGNVCSPSFSCDATVSHCLNCTARKALYASQLQDNVAALERESKRLIELRNDVRIRVIVAEQQEMRRESHEEVEKQCLAGLCSKNYLSSYMVGRRVFKTLQVVENLRGEGDFKDVAQHQPVPKNQVDERPVAPTVVGLESTLDKVWRSLMEEHVGIVGLYGMGGLEKIQDGTAKKIGLFDGSRNGKKLEEKADKIFKKMRNKKFVLLLDDIWEPIDLAHQVGLPVPRRKSASTKVVFTTREFEVCGQMDAHKSFKLECLDYEDAWKLFEEKVGRDILDGHPDIPGLAETVTKECGGLPLAIITVGRAMASRKTPREWEHAIDVLRSSASKFSEDYSIRIEDLIDCLICEGLLDEYDGSRARNEGHSIIRTLVHACMLEEEEGNNVKMHDVIRDMALWIASTLDKEKEKFLVLAGVGLTEAPGIGMWTEVSRMSLMQNSIRNLRESPASPRLLTLFLNSNELENVNNDFFQSMASLRVLELSRNSRLPDLPLGIPSLVPLQRLDLSMTNIESLR</sequence>
<feature type="coiled-coil region" evidence="7">
    <location>
        <begin position="29"/>
        <end position="56"/>
    </location>
</feature>
<gene>
    <name evidence="10" type="ORF">WN944_022237</name>
</gene>
<dbReference type="InterPro" id="IPR042197">
    <property type="entry name" value="Apaf_helical"/>
</dbReference>
<keyword evidence="6" id="KW-0067">ATP-binding</keyword>
<dbReference type="GO" id="GO:0043531">
    <property type="term" value="F:ADP binding"/>
    <property type="evidence" value="ECO:0007669"/>
    <property type="project" value="InterPro"/>
</dbReference>
<keyword evidence="5" id="KW-0611">Plant defense</keyword>
<evidence type="ECO:0000256" key="7">
    <source>
        <dbReference type="SAM" id="Coils"/>
    </source>
</evidence>
<keyword evidence="11" id="KW-1185">Reference proteome</keyword>
<reference evidence="10 11" key="1">
    <citation type="submission" date="2024-05" db="EMBL/GenBank/DDBJ databases">
        <title>Haplotype-resolved chromosome-level genome assembly of Huyou (Citrus changshanensis).</title>
        <authorList>
            <person name="Miao C."/>
            <person name="Chen W."/>
            <person name="Wu Y."/>
            <person name="Wang L."/>
            <person name="Zhao S."/>
            <person name="Grierson D."/>
            <person name="Xu C."/>
            <person name="Chen K."/>
        </authorList>
    </citation>
    <scope>NUCLEOTIDE SEQUENCE [LARGE SCALE GENOMIC DNA]</scope>
    <source>
        <strain evidence="10">01-14</strain>
        <tissue evidence="10">Leaf</tissue>
    </source>
</reference>
<keyword evidence="3" id="KW-0677">Repeat</keyword>
<evidence type="ECO:0000256" key="6">
    <source>
        <dbReference type="ARBA" id="ARBA00022840"/>
    </source>
</evidence>
<evidence type="ECO:0000256" key="2">
    <source>
        <dbReference type="ARBA" id="ARBA00022614"/>
    </source>
</evidence>
<protein>
    <recommendedName>
        <fullName evidence="12">NB-ARC domain-containing protein</fullName>
    </recommendedName>
</protein>
<evidence type="ECO:0008006" key="12">
    <source>
        <dbReference type="Google" id="ProtNLM"/>
    </source>
</evidence>
<dbReference type="Gene3D" id="1.10.8.430">
    <property type="entry name" value="Helical domain of apoptotic protease-activating factors"/>
    <property type="match status" value="1"/>
</dbReference>
<dbReference type="GO" id="GO:0005524">
    <property type="term" value="F:ATP binding"/>
    <property type="evidence" value="ECO:0007669"/>
    <property type="project" value="UniProtKB-KW"/>
</dbReference>
<dbReference type="InterPro" id="IPR002182">
    <property type="entry name" value="NB-ARC"/>
</dbReference>
<dbReference type="PANTHER" id="PTHR33463">
    <property type="entry name" value="NB-ARC DOMAIN-CONTAINING PROTEIN-RELATED"/>
    <property type="match status" value="1"/>
</dbReference>
<feature type="domain" description="NB-ARC" evidence="8">
    <location>
        <begin position="167"/>
        <end position="274"/>
    </location>
</feature>
<comment type="caution">
    <text evidence="10">The sequence shown here is derived from an EMBL/GenBank/DDBJ whole genome shotgun (WGS) entry which is preliminary data.</text>
</comment>
<comment type="similarity">
    <text evidence="1">Belongs to the disease resistance NB-LRR family.</text>
</comment>
<dbReference type="Gene3D" id="3.80.10.10">
    <property type="entry name" value="Ribonuclease Inhibitor"/>
    <property type="match status" value="1"/>
</dbReference>
<evidence type="ECO:0000259" key="9">
    <source>
        <dbReference type="Pfam" id="PF23559"/>
    </source>
</evidence>
<evidence type="ECO:0000256" key="3">
    <source>
        <dbReference type="ARBA" id="ARBA00022737"/>
    </source>
</evidence>
<dbReference type="PANTHER" id="PTHR33463:SF220">
    <property type="entry name" value="NB-ARC DOMAIN-CONTAINING PROTEIN"/>
    <property type="match status" value="1"/>
</dbReference>
<name>A0AAP0MY95_9ROSI</name>
<dbReference type="InterPro" id="IPR032675">
    <property type="entry name" value="LRR_dom_sf"/>
</dbReference>
<proteinExistence type="inferred from homology"/>
<feature type="domain" description="Disease resistance protein winged helix" evidence="9">
    <location>
        <begin position="331"/>
        <end position="395"/>
    </location>
</feature>
<evidence type="ECO:0000313" key="10">
    <source>
        <dbReference type="EMBL" id="KAK9229278.1"/>
    </source>
</evidence>
<dbReference type="SUPFAM" id="SSF52540">
    <property type="entry name" value="P-loop containing nucleoside triphosphate hydrolases"/>
    <property type="match status" value="1"/>
</dbReference>
<evidence type="ECO:0000259" key="8">
    <source>
        <dbReference type="Pfam" id="PF00931"/>
    </source>
</evidence>
<dbReference type="FunFam" id="1.10.8.430:FF:000003">
    <property type="entry name" value="Probable disease resistance protein At5g66910"/>
    <property type="match status" value="1"/>
</dbReference>
<dbReference type="Gene3D" id="3.40.50.300">
    <property type="entry name" value="P-loop containing nucleotide triphosphate hydrolases"/>
    <property type="match status" value="1"/>
</dbReference>